<dbReference type="SFLD" id="SFLDS00029">
    <property type="entry name" value="Radical_SAM"/>
    <property type="match status" value="1"/>
</dbReference>
<dbReference type="Gene3D" id="3.20.20.70">
    <property type="entry name" value="Aldolase class I"/>
    <property type="match status" value="1"/>
</dbReference>
<dbReference type="Pfam" id="PF04055">
    <property type="entry name" value="Radical_SAM"/>
    <property type="match status" value="1"/>
</dbReference>
<dbReference type="InterPro" id="IPR013785">
    <property type="entry name" value="Aldolase_TIM"/>
</dbReference>
<keyword evidence="2" id="KW-0479">Metal-binding</keyword>
<dbReference type="PANTHER" id="PTHR11228">
    <property type="entry name" value="RADICAL SAM DOMAIN PROTEIN"/>
    <property type="match status" value="1"/>
</dbReference>
<dbReference type="InterPro" id="IPR058240">
    <property type="entry name" value="rSAM_sf"/>
</dbReference>
<reference evidence="6" key="1">
    <citation type="submission" date="2020-08" db="EMBL/GenBank/DDBJ databases">
        <title>Genome public.</title>
        <authorList>
            <person name="Liu C."/>
            <person name="Sun Q."/>
        </authorList>
    </citation>
    <scope>NUCLEOTIDE SEQUENCE</scope>
    <source>
        <strain evidence="6">NSJ-32</strain>
    </source>
</reference>
<dbReference type="PROSITE" id="PS51918">
    <property type="entry name" value="RADICAL_SAM"/>
    <property type="match status" value="1"/>
</dbReference>
<gene>
    <name evidence="6" type="ORF">H8730_08710</name>
</gene>
<keyword evidence="3" id="KW-0408">Iron</keyword>
<comment type="caution">
    <text evidence="6">The sequence shown here is derived from an EMBL/GenBank/DDBJ whole genome shotgun (WGS) entry which is preliminary data.</text>
</comment>
<organism evidence="6 7">
    <name type="scientific">Bianquea renquensis</name>
    <dbReference type="NCBI Taxonomy" id="2763661"/>
    <lineage>
        <taxon>Bacteria</taxon>
        <taxon>Bacillati</taxon>
        <taxon>Bacillota</taxon>
        <taxon>Clostridia</taxon>
        <taxon>Eubacteriales</taxon>
        <taxon>Bianqueaceae</taxon>
        <taxon>Bianquea</taxon>
    </lineage>
</organism>
<evidence type="ECO:0000256" key="3">
    <source>
        <dbReference type="ARBA" id="ARBA00023004"/>
    </source>
</evidence>
<evidence type="ECO:0000256" key="2">
    <source>
        <dbReference type="ARBA" id="ARBA00022723"/>
    </source>
</evidence>
<dbReference type="PANTHER" id="PTHR11228:SF7">
    <property type="entry name" value="PQQA PEPTIDE CYCLASE"/>
    <property type="match status" value="1"/>
</dbReference>
<dbReference type="GO" id="GO:0046872">
    <property type="term" value="F:metal ion binding"/>
    <property type="evidence" value="ECO:0007669"/>
    <property type="project" value="UniProtKB-KW"/>
</dbReference>
<dbReference type="RefSeq" id="WP_177719786.1">
    <property type="nucleotide sequence ID" value="NZ_JACRSQ010000011.1"/>
</dbReference>
<keyword evidence="4" id="KW-0411">Iron-sulfur</keyword>
<keyword evidence="7" id="KW-1185">Reference proteome</keyword>
<dbReference type="InterPro" id="IPR007197">
    <property type="entry name" value="rSAM"/>
</dbReference>
<keyword evidence="1" id="KW-0949">S-adenosyl-L-methionine</keyword>
<name>A0A926DR10_9FIRM</name>
<dbReference type="GO" id="GO:0003824">
    <property type="term" value="F:catalytic activity"/>
    <property type="evidence" value="ECO:0007669"/>
    <property type="project" value="InterPro"/>
</dbReference>
<evidence type="ECO:0000256" key="4">
    <source>
        <dbReference type="ARBA" id="ARBA00023014"/>
    </source>
</evidence>
<accession>A0A926DR10</accession>
<protein>
    <submittedName>
        <fullName evidence="6">Radical SAM protein</fullName>
    </submittedName>
</protein>
<dbReference type="NCBIfam" id="TIGR04085">
    <property type="entry name" value="rSAM_more_4Fe4S"/>
    <property type="match status" value="1"/>
</dbReference>
<dbReference type="InterPro" id="IPR050377">
    <property type="entry name" value="Radical_SAM_PqqE_MftC-like"/>
</dbReference>
<dbReference type="Proteomes" id="UP000657006">
    <property type="component" value="Unassembled WGS sequence"/>
</dbReference>
<dbReference type="InterPro" id="IPR023885">
    <property type="entry name" value="4Fe4S-binding_SPASM_dom"/>
</dbReference>
<evidence type="ECO:0000313" key="6">
    <source>
        <dbReference type="EMBL" id="MBC8543623.1"/>
    </source>
</evidence>
<dbReference type="CDD" id="cd01335">
    <property type="entry name" value="Radical_SAM"/>
    <property type="match status" value="1"/>
</dbReference>
<evidence type="ECO:0000259" key="5">
    <source>
        <dbReference type="PROSITE" id="PS51918"/>
    </source>
</evidence>
<sequence length="340" mass="38084">MRIRTAYIEITNQCNFDCATCYNRSGQNLETLELSPTQVRGMVARLSEEFGCQRILLAGGEPCLHSQFQEILELRETFPAIELGVVTNGSIQDECLIERYLQDEKVSIQVSLDGSCEEVNARTRGVGNFKPAQDFIRRLTATGRKPLVKMVISRLNYDDVEAFFRMVVSLGAVPEYAFINCNGNAVEEWNSKSISAQEKLKVLRLLDRLNQELGVEAFLPVCTSGCPLSEADAEYSVAIKVDGTIQPCQLLYHTKYAIGNMMWDTEDTLKDGAERIMQLVIQREHTDYGCSRCLLQSGCKKGCMALADYRDGDPLGSDGDCEFRKIQFLGFDLPRSHPGK</sequence>
<dbReference type="GO" id="GO:0051536">
    <property type="term" value="F:iron-sulfur cluster binding"/>
    <property type="evidence" value="ECO:0007669"/>
    <property type="project" value="UniProtKB-KW"/>
</dbReference>
<dbReference type="AlphaFoldDB" id="A0A926DR10"/>
<evidence type="ECO:0000313" key="7">
    <source>
        <dbReference type="Proteomes" id="UP000657006"/>
    </source>
</evidence>
<proteinExistence type="predicted"/>
<feature type="domain" description="Radical SAM core" evidence="5">
    <location>
        <begin position="1"/>
        <end position="216"/>
    </location>
</feature>
<dbReference type="SUPFAM" id="SSF102114">
    <property type="entry name" value="Radical SAM enzymes"/>
    <property type="match status" value="1"/>
</dbReference>
<evidence type="ECO:0000256" key="1">
    <source>
        <dbReference type="ARBA" id="ARBA00022691"/>
    </source>
</evidence>
<dbReference type="SFLD" id="SFLDG01067">
    <property type="entry name" value="SPASM/twitch_domain_containing"/>
    <property type="match status" value="1"/>
</dbReference>
<dbReference type="EMBL" id="JACRSQ010000011">
    <property type="protein sequence ID" value="MBC8543623.1"/>
    <property type="molecule type" value="Genomic_DNA"/>
</dbReference>